<sequence length="189" mass="21298">MSQFNTGFLEVICGPMFCGKTEELIRRVRRAIIAKKQVLVFKHQLDTRYVKRNLMSHSKISHRSKVVKSAKDILKKITPRTQVVAIDEAMLFGTELITVVEKLVNQGKRVIVSGLSSTFDAQPFEPIPSLMAVADRVDKLSAVCNNCGKEAIFHKKLTNNHIDALAITAKHVGEKDIYEARCRQCFNLD</sequence>
<dbReference type="PIRSF" id="PIRSF035805">
    <property type="entry name" value="TK_cell"/>
    <property type="match status" value="1"/>
</dbReference>
<evidence type="ECO:0000256" key="10">
    <source>
        <dbReference type="PIRSR" id="PIRSR035805-2"/>
    </source>
</evidence>
<reference evidence="13 14" key="1">
    <citation type="journal article" date="2015" name="Nature">
        <title>rRNA introns, odd ribosomes, and small enigmatic genomes across a large radiation of phyla.</title>
        <authorList>
            <person name="Brown C.T."/>
            <person name="Hug L.A."/>
            <person name="Thomas B.C."/>
            <person name="Sharon I."/>
            <person name="Castelle C.J."/>
            <person name="Singh A."/>
            <person name="Wilkins M.J."/>
            <person name="Williams K.H."/>
            <person name="Banfield J.F."/>
        </authorList>
    </citation>
    <scope>NUCLEOTIDE SEQUENCE [LARGE SCALE GENOMIC DNA]</scope>
</reference>
<dbReference type="SUPFAM" id="SSF57716">
    <property type="entry name" value="Glucocorticoid receptor-like (DNA-binding domain)"/>
    <property type="match status" value="1"/>
</dbReference>
<organism evidence="13 14">
    <name type="scientific">Candidatus Gottesmanbacteria bacterium GW2011_GWB1_43_11</name>
    <dbReference type="NCBI Taxonomy" id="1618446"/>
    <lineage>
        <taxon>Bacteria</taxon>
        <taxon>Candidatus Gottesmaniibacteriota</taxon>
    </lineage>
</organism>
<dbReference type="InterPro" id="IPR027417">
    <property type="entry name" value="P-loop_NTPase"/>
</dbReference>
<comment type="caution">
    <text evidence="13">The sequence shown here is derived from an EMBL/GenBank/DDBJ whole genome shotgun (WGS) entry which is preliminary data.</text>
</comment>
<dbReference type="GO" id="GO:0046104">
    <property type="term" value="P:thymidine metabolic process"/>
    <property type="evidence" value="ECO:0007669"/>
    <property type="project" value="TreeGrafter"/>
</dbReference>
<evidence type="ECO:0000256" key="6">
    <source>
        <dbReference type="ARBA" id="ARBA00022777"/>
    </source>
</evidence>
<feature type="binding site" evidence="8">
    <location>
        <position position="144"/>
    </location>
    <ligand>
        <name>Zn(2+)</name>
        <dbReference type="ChEBI" id="CHEBI:29105"/>
    </ligand>
</feature>
<dbReference type="PROSITE" id="PS00603">
    <property type="entry name" value="TK_CELLULAR_TYPE"/>
    <property type="match status" value="1"/>
</dbReference>
<dbReference type="GO" id="GO:0004797">
    <property type="term" value="F:thymidine kinase activity"/>
    <property type="evidence" value="ECO:0007669"/>
    <property type="project" value="UniProtKB-UniRule"/>
</dbReference>
<evidence type="ECO:0000256" key="2">
    <source>
        <dbReference type="ARBA" id="ARBA00012118"/>
    </source>
</evidence>
<dbReference type="EMBL" id="LCFD01000004">
    <property type="protein sequence ID" value="KKS87095.1"/>
    <property type="molecule type" value="Genomic_DNA"/>
</dbReference>
<proteinExistence type="inferred from homology"/>
<feature type="binding site" evidence="8">
    <location>
        <begin position="14"/>
        <end position="21"/>
    </location>
    <ligand>
        <name>ATP</name>
        <dbReference type="ChEBI" id="CHEBI:30616"/>
    </ligand>
</feature>
<dbReference type="Proteomes" id="UP000034050">
    <property type="component" value="Unassembled WGS sequence"/>
</dbReference>
<keyword evidence="5 8" id="KW-0547">Nucleotide-binding</keyword>
<dbReference type="InterPro" id="IPR001267">
    <property type="entry name" value="Thymidine_kinase"/>
</dbReference>
<name>A0A0G1CMZ8_9BACT</name>
<feature type="active site" description="Proton acceptor" evidence="8 9">
    <location>
        <position position="88"/>
    </location>
</feature>
<dbReference type="AlphaFoldDB" id="A0A0G1CMZ8"/>
<comment type="catalytic activity">
    <reaction evidence="8 11">
        <text>thymidine + ATP = dTMP + ADP + H(+)</text>
        <dbReference type="Rhea" id="RHEA:19129"/>
        <dbReference type="ChEBI" id="CHEBI:15378"/>
        <dbReference type="ChEBI" id="CHEBI:17748"/>
        <dbReference type="ChEBI" id="CHEBI:30616"/>
        <dbReference type="ChEBI" id="CHEBI:63528"/>
        <dbReference type="ChEBI" id="CHEBI:456216"/>
        <dbReference type="EC" id="2.7.1.21"/>
    </reaction>
</comment>
<evidence type="ECO:0000256" key="8">
    <source>
        <dbReference type="HAMAP-Rule" id="MF_00124"/>
    </source>
</evidence>
<feature type="binding site" evidence="8">
    <location>
        <position position="147"/>
    </location>
    <ligand>
        <name>Zn(2+)</name>
        <dbReference type="ChEBI" id="CHEBI:29105"/>
    </ligand>
</feature>
<evidence type="ECO:0000256" key="12">
    <source>
        <dbReference type="RuleBase" id="RU004165"/>
    </source>
</evidence>
<evidence type="ECO:0000256" key="7">
    <source>
        <dbReference type="ARBA" id="ARBA00022840"/>
    </source>
</evidence>
<comment type="subunit">
    <text evidence="8">Homotetramer.</text>
</comment>
<keyword evidence="8" id="KW-0963">Cytoplasm</keyword>
<dbReference type="HAMAP" id="MF_00124">
    <property type="entry name" value="Thymidine_kinase"/>
    <property type="match status" value="1"/>
</dbReference>
<evidence type="ECO:0000256" key="9">
    <source>
        <dbReference type="PIRSR" id="PIRSR035805-1"/>
    </source>
</evidence>
<keyword evidence="3 8" id="KW-0237">DNA synthesis</keyword>
<evidence type="ECO:0000256" key="5">
    <source>
        <dbReference type="ARBA" id="ARBA00022741"/>
    </source>
</evidence>
<comment type="subcellular location">
    <subcellularLocation>
        <location evidence="8">Cytoplasm</location>
    </subcellularLocation>
</comment>
<keyword evidence="4 8" id="KW-0808">Transferase</keyword>
<keyword evidence="6 8" id="KW-0418">Kinase</keyword>
<keyword evidence="8" id="KW-0479">Metal-binding</keyword>
<feature type="binding site" evidence="8">
    <location>
        <position position="185"/>
    </location>
    <ligand>
        <name>Zn(2+)</name>
        <dbReference type="ChEBI" id="CHEBI:29105"/>
    </ligand>
</feature>
<accession>A0A0G1CMZ8</accession>
<evidence type="ECO:0000256" key="4">
    <source>
        <dbReference type="ARBA" id="ARBA00022679"/>
    </source>
</evidence>
<feature type="binding site" evidence="10">
    <location>
        <position position="178"/>
    </location>
    <ligand>
        <name>substrate</name>
    </ligand>
</feature>
<dbReference type="GO" id="GO:0071897">
    <property type="term" value="P:DNA biosynthetic process"/>
    <property type="evidence" value="ECO:0007669"/>
    <property type="project" value="UniProtKB-KW"/>
</dbReference>
<dbReference type="PATRIC" id="fig|1618446.3.peg.553"/>
<dbReference type="GO" id="GO:0008270">
    <property type="term" value="F:zinc ion binding"/>
    <property type="evidence" value="ECO:0007669"/>
    <property type="project" value="UniProtKB-UniRule"/>
</dbReference>
<dbReference type="PANTHER" id="PTHR11441">
    <property type="entry name" value="THYMIDINE KINASE"/>
    <property type="match status" value="1"/>
</dbReference>
<evidence type="ECO:0000256" key="11">
    <source>
        <dbReference type="RuleBase" id="RU000544"/>
    </source>
</evidence>
<dbReference type="PANTHER" id="PTHR11441:SF0">
    <property type="entry name" value="THYMIDINE KINASE, CYTOSOLIC"/>
    <property type="match status" value="1"/>
</dbReference>
<feature type="binding site" evidence="8">
    <location>
        <position position="182"/>
    </location>
    <ligand>
        <name>Zn(2+)</name>
        <dbReference type="ChEBI" id="CHEBI:29105"/>
    </ligand>
</feature>
<evidence type="ECO:0000256" key="1">
    <source>
        <dbReference type="ARBA" id="ARBA00007587"/>
    </source>
</evidence>
<dbReference type="Gene3D" id="3.40.50.300">
    <property type="entry name" value="P-loop containing nucleotide triphosphate hydrolases"/>
    <property type="match status" value="1"/>
</dbReference>
<keyword evidence="8" id="KW-0862">Zinc</keyword>
<dbReference type="Gene3D" id="3.30.60.20">
    <property type="match status" value="1"/>
</dbReference>
<dbReference type="NCBIfam" id="NF003296">
    <property type="entry name" value="PRK04296.1-1"/>
    <property type="match status" value="1"/>
</dbReference>
<dbReference type="SUPFAM" id="SSF52540">
    <property type="entry name" value="P-loop containing nucleoside triphosphate hydrolases"/>
    <property type="match status" value="1"/>
</dbReference>
<keyword evidence="7 8" id="KW-0067">ATP-binding</keyword>
<dbReference type="GO" id="GO:0005524">
    <property type="term" value="F:ATP binding"/>
    <property type="evidence" value="ECO:0007669"/>
    <property type="project" value="UniProtKB-UniRule"/>
</dbReference>
<dbReference type="GO" id="GO:0005829">
    <property type="term" value="C:cytosol"/>
    <property type="evidence" value="ECO:0007669"/>
    <property type="project" value="TreeGrafter"/>
</dbReference>
<evidence type="ECO:0000256" key="3">
    <source>
        <dbReference type="ARBA" id="ARBA00022634"/>
    </source>
</evidence>
<dbReference type="EC" id="2.7.1.21" evidence="2 8"/>
<gene>
    <name evidence="8" type="primary">tdk</name>
    <name evidence="13" type="ORF">UV61_C0004G0021</name>
</gene>
<dbReference type="STRING" id="1618446.UV61_C0004G0021"/>
<protein>
    <recommendedName>
        <fullName evidence="2 8">Thymidine kinase</fullName>
        <ecNumber evidence="2 8">2.7.1.21</ecNumber>
    </recommendedName>
</protein>
<evidence type="ECO:0000313" key="14">
    <source>
        <dbReference type="Proteomes" id="UP000034050"/>
    </source>
</evidence>
<comment type="caution">
    <text evidence="8">Lacks conserved residue(s) required for the propagation of feature annotation.</text>
</comment>
<dbReference type="Pfam" id="PF00265">
    <property type="entry name" value="TK"/>
    <property type="match status" value="1"/>
</dbReference>
<dbReference type="InterPro" id="IPR020633">
    <property type="entry name" value="Thymidine_kinase_CS"/>
</dbReference>
<comment type="similarity">
    <text evidence="1 8 12">Belongs to the thymidine kinase family.</text>
</comment>
<evidence type="ECO:0000313" key="13">
    <source>
        <dbReference type="EMBL" id="KKS87095.1"/>
    </source>
</evidence>